<feature type="domain" description="Sulfotransferase" evidence="3">
    <location>
        <begin position="6"/>
        <end position="214"/>
    </location>
</feature>
<dbReference type="Gene3D" id="3.40.50.300">
    <property type="entry name" value="P-loop containing nucleotide triphosphate hydrolases"/>
    <property type="match status" value="1"/>
</dbReference>
<name>A0ABP9DMG7_9BACT</name>
<comment type="caution">
    <text evidence="4">The sequence shown here is derived from an EMBL/GenBank/DDBJ whole genome shotgun (WGS) entry which is preliminary data.</text>
</comment>
<dbReference type="RefSeq" id="WP_345374282.1">
    <property type="nucleotide sequence ID" value="NZ_BAABJX010000057.1"/>
</dbReference>
<reference evidence="5" key="1">
    <citation type="journal article" date="2019" name="Int. J. Syst. Evol. Microbiol.">
        <title>The Global Catalogue of Microorganisms (GCM) 10K type strain sequencing project: providing services to taxonomists for standard genome sequencing and annotation.</title>
        <authorList>
            <consortium name="The Broad Institute Genomics Platform"/>
            <consortium name="The Broad Institute Genome Sequencing Center for Infectious Disease"/>
            <person name="Wu L."/>
            <person name="Ma J."/>
        </authorList>
    </citation>
    <scope>NUCLEOTIDE SEQUENCE [LARGE SCALE GENOMIC DNA]</scope>
    <source>
        <strain evidence="5">JCM 18326</strain>
    </source>
</reference>
<dbReference type="PANTHER" id="PTHR10605">
    <property type="entry name" value="HEPARAN SULFATE SULFOTRANSFERASE"/>
    <property type="match status" value="1"/>
</dbReference>
<accession>A0ABP9DMG7</accession>
<evidence type="ECO:0000256" key="2">
    <source>
        <dbReference type="ARBA" id="ARBA00023180"/>
    </source>
</evidence>
<dbReference type="InterPro" id="IPR027417">
    <property type="entry name" value="P-loop_NTPase"/>
</dbReference>
<dbReference type="PANTHER" id="PTHR10605:SF56">
    <property type="entry name" value="BIFUNCTIONAL HEPARAN SULFATE N-DEACETYLASE_N-SULFOTRANSFERASE"/>
    <property type="match status" value="1"/>
</dbReference>
<proteinExistence type="predicted"/>
<evidence type="ECO:0000313" key="5">
    <source>
        <dbReference type="Proteomes" id="UP001500298"/>
    </source>
</evidence>
<sequence>MNSLIDLMIVGTQKSGTTSLKNYLSEHPDIITHPQEEFAYFTDDRSYEKGIDLAYRDYGIKGTKEQKIVTKNVTMMLKEEAVKRLCEHNPACHLVVLLREPVQRAYSSYTMAVSDGWMEKPFEAIFIALEKHHRGEYDIMFNQFIRLGYYHEQIEMLYRYFPKEQVHVYLFEDLKNSPQNVINPILELLYLEEVESVNVNKVHNKTTQNRSRALSKVIHWLKRENNPLKQTIKKILPGTLFTTLGQKVEAVNKSEVRFPKMEQSIAVELKKHYQSHNERLVELTGLDLTSWE</sequence>
<gene>
    <name evidence="4" type="ORF">GCM10023331_35610</name>
</gene>
<dbReference type="Proteomes" id="UP001500298">
    <property type="component" value="Unassembled WGS sequence"/>
</dbReference>
<keyword evidence="1" id="KW-0808">Transferase</keyword>
<dbReference type="EMBL" id="BAABJX010000057">
    <property type="protein sequence ID" value="GAA4847755.1"/>
    <property type="molecule type" value="Genomic_DNA"/>
</dbReference>
<dbReference type="InterPro" id="IPR000863">
    <property type="entry name" value="Sulfotransferase_dom"/>
</dbReference>
<dbReference type="SUPFAM" id="SSF52540">
    <property type="entry name" value="P-loop containing nucleoside triphosphate hydrolases"/>
    <property type="match status" value="1"/>
</dbReference>
<evidence type="ECO:0000259" key="3">
    <source>
        <dbReference type="Pfam" id="PF00685"/>
    </source>
</evidence>
<dbReference type="InterPro" id="IPR037359">
    <property type="entry name" value="NST/OST"/>
</dbReference>
<evidence type="ECO:0000256" key="1">
    <source>
        <dbReference type="ARBA" id="ARBA00022679"/>
    </source>
</evidence>
<organism evidence="4 5">
    <name type="scientific">Algivirga pacifica</name>
    <dbReference type="NCBI Taxonomy" id="1162670"/>
    <lineage>
        <taxon>Bacteria</taxon>
        <taxon>Pseudomonadati</taxon>
        <taxon>Bacteroidota</taxon>
        <taxon>Cytophagia</taxon>
        <taxon>Cytophagales</taxon>
        <taxon>Flammeovirgaceae</taxon>
        <taxon>Algivirga</taxon>
    </lineage>
</organism>
<keyword evidence="2" id="KW-0325">Glycoprotein</keyword>
<dbReference type="Pfam" id="PF00685">
    <property type="entry name" value="Sulfotransfer_1"/>
    <property type="match status" value="1"/>
</dbReference>
<protein>
    <submittedName>
        <fullName evidence="4">Sulfotransferase</fullName>
    </submittedName>
</protein>
<keyword evidence="5" id="KW-1185">Reference proteome</keyword>
<evidence type="ECO:0000313" key="4">
    <source>
        <dbReference type="EMBL" id="GAA4847755.1"/>
    </source>
</evidence>